<evidence type="ECO:0000256" key="10">
    <source>
        <dbReference type="RuleBase" id="RU366047"/>
    </source>
</evidence>
<evidence type="ECO:0000256" key="1">
    <source>
        <dbReference type="ARBA" id="ARBA00004245"/>
    </source>
</evidence>
<dbReference type="PANTHER" id="PTHR12688:SF0">
    <property type="entry name" value="DYNEIN LIGHT INTERMEDIATE CHAIN"/>
    <property type="match status" value="1"/>
</dbReference>
<comment type="similarity">
    <text evidence="10">Belongs to the dynein light intermediate chain family.</text>
</comment>
<evidence type="ECO:0000256" key="4">
    <source>
        <dbReference type="ARBA" id="ARBA00022701"/>
    </source>
</evidence>
<dbReference type="OrthoDB" id="27603at2759"/>
<gene>
    <name evidence="11" type="ORF">GPUH_LOCUS17921</name>
</gene>
<evidence type="ECO:0000313" key="11">
    <source>
        <dbReference type="EMBL" id="VDN30703.1"/>
    </source>
</evidence>
<evidence type="ECO:0000256" key="3">
    <source>
        <dbReference type="ARBA" id="ARBA00022490"/>
    </source>
</evidence>
<dbReference type="Proteomes" id="UP000271098">
    <property type="component" value="Unassembled WGS sequence"/>
</dbReference>
<dbReference type="PANTHER" id="PTHR12688">
    <property type="entry name" value="DYNEIN LIGHT INTERMEDIATE CHAIN"/>
    <property type="match status" value="1"/>
</dbReference>
<evidence type="ECO:0000256" key="6">
    <source>
        <dbReference type="ARBA" id="ARBA00022840"/>
    </source>
</evidence>
<evidence type="ECO:0000256" key="7">
    <source>
        <dbReference type="ARBA" id="ARBA00023017"/>
    </source>
</evidence>
<dbReference type="GO" id="GO:0005813">
    <property type="term" value="C:centrosome"/>
    <property type="evidence" value="ECO:0007669"/>
    <property type="project" value="TreeGrafter"/>
</dbReference>
<dbReference type="EMBL" id="UYRT01085893">
    <property type="protein sequence ID" value="VDN30703.1"/>
    <property type="molecule type" value="Genomic_DNA"/>
</dbReference>
<keyword evidence="3 10" id="KW-0963">Cytoplasm</keyword>
<dbReference type="GO" id="GO:0007018">
    <property type="term" value="P:microtubule-based movement"/>
    <property type="evidence" value="ECO:0007669"/>
    <property type="project" value="InterPro"/>
</dbReference>
<keyword evidence="9 10" id="KW-0206">Cytoskeleton</keyword>
<keyword evidence="7 10" id="KW-0243">Dynein</keyword>
<keyword evidence="5 10" id="KW-0547">Nucleotide-binding</keyword>
<dbReference type="Pfam" id="PF05783">
    <property type="entry name" value="DLIC"/>
    <property type="match status" value="1"/>
</dbReference>
<dbReference type="GO" id="GO:0005524">
    <property type="term" value="F:ATP binding"/>
    <property type="evidence" value="ECO:0007669"/>
    <property type="project" value="UniProtKB-KW"/>
</dbReference>
<evidence type="ECO:0000256" key="2">
    <source>
        <dbReference type="ARBA" id="ARBA00022448"/>
    </source>
</evidence>
<dbReference type="GO" id="GO:0045504">
    <property type="term" value="F:dynein heavy chain binding"/>
    <property type="evidence" value="ECO:0007669"/>
    <property type="project" value="TreeGrafter"/>
</dbReference>
<name>A0A3P7N2D1_9BILA</name>
<proteinExistence type="inferred from homology"/>
<reference evidence="11 12" key="1">
    <citation type="submission" date="2018-11" db="EMBL/GenBank/DDBJ databases">
        <authorList>
            <consortium name="Pathogen Informatics"/>
        </authorList>
    </citation>
    <scope>NUCLEOTIDE SEQUENCE [LARGE SCALE GENOMIC DNA]</scope>
</reference>
<evidence type="ECO:0000256" key="8">
    <source>
        <dbReference type="ARBA" id="ARBA00023175"/>
    </source>
</evidence>
<keyword evidence="4 10" id="KW-0493">Microtubule</keyword>
<dbReference type="InterPro" id="IPR008467">
    <property type="entry name" value="Dynein1_light_intermed_chain"/>
</dbReference>
<dbReference type="AlphaFoldDB" id="A0A3P7N2D1"/>
<keyword evidence="8 10" id="KW-0505">Motor protein</keyword>
<dbReference type="GO" id="GO:0000226">
    <property type="term" value="P:microtubule cytoskeleton organization"/>
    <property type="evidence" value="ECO:0007669"/>
    <property type="project" value="TreeGrafter"/>
</dbReference>
<evidence type="ECO:0000313" key="12">
    <source>
        <dbReference type="Proteomes" id="UP000271098"/>
    </source>
</evidence>
<accession>A0A3P7N2D1</accession>
<dbReference type="InterPro" id="IPR022780">
    <property type="entry name" value="Dynein_light_int_chain"/>
</dbReference>
<protein>
    <recommendedName>
        <fullName evidence="10">Dynein light intermediate chain</fullName>
    </recommendedName>
</protein>
<organism evidence="11 12">
    <name type="scientific">Gongylonema pulchrum</name>
    <dbReference type="NCBI Taxonomy" id="637853"/>
    <lineage>
        <taxon>Eukaryota</taxon>
        <taxon>Metazoa</taxon>
        <taxon>Ecdysozoa</taxon>
        <taxon>Nematoda</taxon>
        <taxon>Chromadorea</taxon>
        <taxon>Rhabditida</taxon>
        <taxon>Spirurina</taxon>
        <taxon>Spiruromorpha</taxon>
        <taxon>Spiruroidea</taxon>
        <taxon>Gongylonematidae</taxon>
        <taxon>Gongylonema</taxon>
    </lineage>
</organism>
<dbReference type="GO" id="GO:0005874">
    <property type="term" value="C:microtubule"/>
    <property type="evidence" value="ECO:0007669"/>
    <property type="project" value="UniProtKB-KW"/>
</dbReference>
<comment type="subcellular location">
    <subcellularLocation>
        <location evidence="1 10">Cytoplasm</location>
        <location evidence="1 10">Cytoskeleton</location>
    </subcellularLocation>
</comment>
<dbReference type="GO" id="GO:0005868">
    <property type="term" value="C:cytoplasmic dynein complex"/>
    <property type="evidence" value="ECO:0007669"/>
    <property type="project" value="UniProtKB-UniRule"/>
</dbReference>
<comment type="function">
    <text evidence="10">Acts as one of several non-catalytic accessory components of the cytoplasmic dynein 1 complex that are thought to be involved in linking dynein to cargos and to adapter proteins that regulate dynein function. Cytoplasmic dynein 1 acts as a motor for the intracellular retrograde motility of vesicles and organelles along microtubules. May play a role in binding dynein to membranous organelles or chromosomes.</text>
</comment>
<evidence type="ECO:0000256" key="9">
    <source>
        <dbReference type="ARBA" id="ARBA00023212"/>
    </source>
</evidence>
<keyword evidence="6 10" id="KW-0067">ATP-binding</keyword>
<keyword evidence="12" id="KW-1185">Reference proteome</keyword>
<comment type="subunit">
    <text evidence="10">Homodimer. The cytoplasmic dynein 1 complex consists of two catalytic heavy chains (HCs) and a number of non-catalytic subunits presented by intermediate chains (ICs).</text>
</comment>
<evidence type="ECO:0000256" key="5">
    <source>
        <dbReference type="ARBA" id="ARBA00022741"/>
    </source>
</evidence>
<keyword evidence="2 10" id="KW-0813">Transport</keyword>
<sequence length="187" mass="20587">MLNRLDKRELAAGRSSALEYHFLNVHTDYRDASYAYQLATAGAGVAPGESVTLPVWVLDGDEAFAPLIRAGVAPGESVTLPVWVLDGDEAFAPLIRFALTAPLSKTVVVLCASLQEPGTILQSLNKWAKIIDDQIQNIFSRPVIIDARKSQELFWQEYVEPLDSSMQSDKIPSMETEHVRTSNACKI</sequence>